<keyword evidence="3" id="KW-1185">Reference proteome</keyword>
<sequence length="149" mass="16402">MVNEPDKSYCDTKTSPTCNCIGGFVPKNPMAWASGDTSSGCVRKSPLSCGSSGNVFSRLTKMKLPETSRVIVDRGIGLKECEEKCLKDCYCIGFANTDIRNGGSGCVIWTGELVDMRNYVTGDQDLYDKTLIGYYEIAYVICCYPLKRI</sequence>
<dbReference type="OrthoDB" id="1910371at2759"/>
<organism evidence="2 3">
    <name type="scientific">Microthlaspi erraticum</name>
    <dbReference type="NCBI Taxonomy" id="1685480"/>
    <lineage>
        <taxon>Eukaryota</taxon>
        <taxon>Viridiplantae</taxon>
        <taxon>Streptophyta</taxon>
        <taxon>Embryophyta</taxon>
        <taxon>Tracheophyta</taxon>
        <taxon>Spermatophyta</taxon>
        <taxon>Magnoliopsida</taxon>
        <taxon>eudicotyledons</taxon>
        <taxon>Gunneridae</taxon>
        <taxon>Pentapetalae</taxon>
        <taxon>rosids</taxon>
        <taxon>malvids</taxon>
        <taxon>Brassicales</taxon>
        <taxon>Brassicaceae</taxon>
        <taxon>Coluteocarpeae</taxon>
        <taxon>Microthlaspi</taxon>
    </lineage>
</organism>
<dbReference type="SMART" id="SM00473">
    <property type="entry name" value="PAN_AP"/>
    <property type="match status" value="1"/>
</dbReference>
<proteinExistence type="predicted"/>
<accession>A0A6D2HHU6</accession>
<evidence type="ECO:0000313" key="2">
    <source>
        <dbReference type="EMBL" id="CAA7014239.1"/>
    </source>
</evidence>
<dbReference type="AlphaFoldDB" id="A0A6D2HHU6"/>
<feature type="domain" description="Apple" evidence="1">
    <location>
        <begin position="49"/>
        <end position="131"/>
    </location>
</feature>
<dbReference type="PROSITE" id="PS50948">
    <property type="entry name" value="PAN"/>
    <property type="match status" value="1"/>
</dbReference>
<reference evidence="2" key="1">
    <citation type="submission" date="2020-01" db="EMBL/GenBank/DDBJ databases">
        <authorList>
            <person name="Mishra B."/>
        </authorList>
    </citation>
    <scope>NUCLEOTIDE SEQUENCE [LARGE SCALE GENOMIC DNA]</scope>
</reference>
<dbReference type="Proteomes" id="UP000467841">
    <property type="component" value="Unassembled WGS sequence"/>
</dbReference>
<name>A0A6D2HHU6_9BRAS</name>
<comment type="caution">
    <text evidence="2">The sequence shown here is derived from an EMBL/GenBank/DDBJ whole genome shotgun (WGS) entry which is preliminary data.</text>
</comment>
<dbReference type="Pfam" id="PF08276">
    <property type="entry name" value="PAN_2"/>
    <property type="match status" value="1"/>
</dbReference>
<evidence type="ECO:0000313" key="3">
    <source>
        <dbReference type="Proteomes" id="UP000467841"/>
    </source>
</evidence>
<evidence type="ECO:0000259" key="1">
    <source>
        <dbReference type="PROSITE" id="PS50948"/>
    </source>
</evidence>
<dbReference type="CDD" id="cd01098">
    <property type="entry name" value="PAN_AP_plant"/>
    <property type="match status" value="1"/>
</dbReference>
<dbReference type="InterPro" id="IPR003609">
    <property type="entry name" value="Pan_app"/>
</dbReference>
<gene>
    <name evidence="2" type="ORF">MERR_LOCUS1473</name>
</gene>
<protein>
    <recommendedName>
        <fullName evidence="1">Apple domain-containing protein</fullName>
    </recommendedName>
</protein>
<dbReference type="PANTHER" id="PTHR32444">
    <property type="entry name" value="BULB-TYPE LECTIN DOMAIN-CONTAINING PROTEIN"/>
    <property type="match status" value="1"/>
</dbReference>
<dbReference type="PANTHER" id="PTHR32444:SF89">
    <property type="entry name" value="S GLYCOPROTEIN"/>
    <property type="match status" value="1"/>
</dbReference>
<dbReference type="EMBL" id="CACVBM020000099">
    <property type="protein sequence ID" value="CAA7014239.1"/>
    <property type="molecule type" value="Genomic_DNA"/>
</dbReference>